<dbReference type="KEGG" id="ahel:Q31a_32440"/>
<keyword evidence="1" id="KW-0812">Transmembrane</keyword>
<name>A0A518G8L3_9BACT</name>
<evidence type="ECO:0000256" key="1">
    <source>
        <dbReference type="SAM" id="Phobius"/>
    </source>
</evidence>
<reference evidence="2 3" key="1">
    <citation type="submission" date="2019-02" db="EMBL/GenBank/DDBJ databases">
        <title>Deep-cultivation of Planctomycetes and their phenomic and genomic characterization uncovers novel biology.</title>
        <authorList>
            <person name="Wiegand S."/>
            <person name="Jogler M."/>
            <person name="Boedeker C."/>
            <person name="Pinto D."/>
            <person name="Vollmers J."/>
            <person name="Rivas-Marin E."/>
            <person name="Kohn T."/>
            <person name="Peeters S.H."/>
            <person name="Heuer A."/>
            <person name="Rast P."/>
            <person name="Oberbeckmann S."/>
            <person name="Bunk B."/>
            <person name="Jeske O."/>
            <person name="Meyerdierks A."/>
            <person name="Storesund J.E."/>
            <person name="Kallscheuer N."/>
            <person name="Luecker S."/>
            <person name="Lage O.M."/>
            <person name="Pohl T."/>
            <person name="Merkel B.J."/>
            <person name="Hornburger P."/>
            <person name="Mueller R.-W."/>
            <person name="Bruemmer F."/>
            <person name="Labrenz M."/>
            <person name="Spormann A.M."/>
            <person name="Op den Camp H."/>
            <person name="Overmann J."/>
            <person name="Amann R."/>
            <person name="Jetten M.S.M."/>
            <person name="Mascher T."/>
            <person name="Medema M.H."/>
            <person name="Devos D.P."/>
            <person name="Kaster A.-K."/>
            <person name="Ovreas L."/>
            <person name="Rohde M."/>
            <person name="Galperin M.Y."/>
            <person name="Jogler C."/>
        </authorList>
    </citation>
    <scope>NUCLEOTIDE SEQUENCE [LARGE SCALE GENOMIC DNA]</scope>
    <source>
        <strain evidence="2 3">Q31a</strain>
    </source>
</reference>
<keyword evidence="1" id="KW-1133">Transmembrane helix</keyword>
<feature type="transmembrane region" description="Helical" evidence="1">
    <location>
        <begin position="63"/>
        <end position="82"/>
    </location>
</feature>
<organism evidence="2 3">
    <name type="scientific">Aureliella helgolandensis</name>
    <dbReference type="NCBI Taxonomy" id="2527968"/>
    <lineage>
        <taxon>Bacteria</taxon>
        <taxon>Pseudomonadati</taxon>
        <taxon>Planctomycetota</taxon>
        <taxon>Planctomycetia</taxon>
        <taxon>Pirellulales</taxon>
        <taxon>Pirellulaceae</taxon>
        <taxon>Aureliella</taxon>
    </lineage>
</organism>
<feature type="transmembrane region" description="Helical" evidence="1">
    <location>
        <begin position="88"/>
        <end position="108"/>
    </location>
</feature>
<proteinExistence type="predicted"/>
<dbReference type="EMBL" id="CP036298">
    <property type="protein sequence ID" value="QDV24922.1"/>
    <property type="molecule type" value="Genomic_DNA"/>
</dbReference>
<accession>A0A518G8L3</accession>
<dbReference type="Proteomes" id="UP000318017">
    <property type="component" value="Chromosome"/>
</dbReference>
<protein>
    <submittedName>
        <fullName evidence="2">Uncharacterized protein</fullName>
    </submittedName>
</protein>
<keyword evidence="3" id="KW-1185">Reference proteome</keyword>
<evidence type="ECO:0000313" key="3">
    <source>
        <dbReference type="Proteomes" id="UP000318017"/>
    </source>
</evidence>
<sequence length="112" mass="12371">MRRLSFLAHRAVEIVTRRVSKDRWSPLQGDWGCYLHVKAQDAIKSTARHAAGYYFNSPLTDGFAASFLLSGQFLVAELPHFILPDAQAFLALLFVGIEVAFAPVNVAIPLKG</sequence>
<keyword evidence="1" id="KW-0472">Membrane</keyword>
<dbReference type="AlphaFoldDB" id="A0A518G8L3"/>
<gene>
    <name evidence="2" type="ORF">Q31a_32440</name>
</gene>
<evidence type="ECO:0000313" key="2">
    <source>
        <dbReference type="EMBL" id="QDV24922.1"/>
    </source>
</evidence>